<feature type="compositionally biased region" description="Polar residues" evidence="6">
    <location>
        <begin position="393"/>
        <end position="404"/>
    </location>
</feature>
<evidence type="ECO:0000256" key="1">
    <source>
        <dbReference type="ARBA" id="ARBA00004123"/>
    </source>
</evidence>
<dbReference type="CDD" id="cd00120">
    <property type="entry name" value="MADS"/>
    <property type="match status" value="1"/>
</dbReference>
<dbReference type="SUPFAM" id="SSF55455">
    <property type="entry name" value="SRF-like"/>
    <property type="match status" value="1"/>
</dbReference>
<dbReference type="OrthoDB" id="614438at2759"/>
<dbReference type="Pfam" id="PF00319">
    <property type="entry name" value="SRF-TF"/>
    <property type="match status" value="1"/>
</dbReference>
<dbReference type="Gene3D" id="3.40.1810.10">
    <property type="entry name" value="Transcription factor, MADS-box"/>
    <property type="match status" value="1"/>
</dbReference>
<dbReference type="GO" id="GO:0046983">
    <property type="term" value="F:protein dimerization activity"/>
    <property type="evidence" value="ECO:0007669"/>
    <property type="project" value="InterPro"/>
</dbReference>
<organism evidence="8 9">
    <name type="scientific">Paspalum vaginatum</name>
    <name type="common">seashore paspalum</name>
    <dbReference type="NCBI Taxonomy" id="158149"/>
    <lineage>
        <taxon>Eukaryota</taxon>
        <taxon>Viridiplantae</taxon>
        <taxon>Streptophyta</taxon>
        <taxon>Embryophyta</taxon>
        <taxon>Tracheophyta</taxon>
        <taxon>Spermatophyta</taxon>
        <taxon>Magnoliopsida</taxon>
        <taxon>Liliopsida</taxon>
        <taxon>Poales</taxon>
        <taxon>Poaceae</taxon>
        <taxon>PACMAD clade</taxon>
        <taxon>Panicoideae</taxon>
        <taxon>Andropogonodae</taxon>
        <taxon>Paspaleae</taxon>
        <taxon>Paspalinae</taxon>
        <taxon>Paspalum</taxon>
    </lineage>
</organism>
<dbReference type="PROSITE" id="PS50066">
    <property type="entry name" value="MADS_BOX_2"/>
    <property type="match status" value="1"/>
</dbReference>
<evidence type="ECO:0000256" key="3">
    <source>
        <dbReference type="ARBA" id="ARBA00023125"/>
    </source>
</evidence>
<evidence type="ECO:0000256" key="5">
    <source>
        <dbReference type="ARBA" id="ARBA00023242"/>
    </source>
</evidence>
<gene>
    <name evidence="8" type="ORF">BS78_K001900</name>
</gene>
<evidence type="ECO:0000256" key="6">
    <source>
        <dbReference type="SAM" id="MobiDB-lite"/>
    </source>
</evidence>
<dbReference type="GO" id="GO:0003677">
    <property type="term" value="F:DNA binding"/>
    <property type="evidence" value="ECO:0007669"/>
    <property type="project" value="UniProtKB-KW"/>
</dbReference>
<sequence length="404" mass="43189">MPRGKLGMKLIESPKKRRATYKNRRAGLLQKAEQLATLCGIDVLLVCFDPHDAAAAAVTTWPADRDAALRLVRRYRETPPDKIKHDLSAATYYQEELAKQQRKLVKTERRGPPTLAPEDARLAGLSADEACSIIRSLDEALLKVQRRIVALGGRVVVHDDDVNVDLTSATAMVTVPAPPHGAPVPLAADYNSFDLAYSMPPDAGAMVPQYCYPPHRDMLAPPPCHLQPPCLGYQMPPPGFMFQFQTPTTLMPPLDFDVMTTTGTMGVPPFTTNFANAALPAAGFYYDGFVPGFNAMGGGIYVDDYVAGGHGFAAGHVGTVGYQDDAYVAGGHGFAAGAVGVGYQDEHRRTPAGGVGPVSRLNSNLNPMAADDFQLSDFALACMPGSSSSSSSNLSNFQGGFQKK</sequence>
<dbReference type="PANTHER" id="PTHR48019">
    <property type="entry name" value="SERUM RESPONSE FACTOR HOMOLOG"/>
    <property type="match status" value="1"/>
</dbReference>
<dbReference type="InterPro" id="IPR050142">
    <property type="entry name" value="MADS-box/MEF2_TF"/>
</dbReference>
<comment type="caution">
    <text evidence="8">The sequence shown here is derived from an EMBL/GenBank/DDBJ whole genome shotgun (WGS) entry which is preliminary data.</text>
</comment>
<keyword evidence="9" id="KW-1185">Reference proteome</keyword>
<evidence type="ECO:0000313" key="8">
    <source>
        <dbReference type="EMBL" id="KAJ1254672.1"/>
    </source>
</evidence>
<evidence type="ECO:0000256" key="4">
    <source>
        <dbReference type="ARBA" id="ARBA00023163"/>
    </source>
</evidence>
<dbReference type="Proteomes" id="UP001164776">
    <property type="component" value="Unassembled WGS sequence"/>
</dbReference>
<protein>
    <recommendedName>
        <fullName evidence="7">MADS-box domain-containing protein</fullName>
    </recommendedName>
</protein>
<name>A0A9W7X9P5_9POAL</name>
<evidence type="ECO:0000256" key="2">
    <source>
        <dbReference type="ARBA" id="ARBA00023015"/>
    </source>
</evidence>
<evidence type="ECO:0000313" key="9">
    <source>
        <dbReference type="Proteomes" id="UP001164776"/>
    </source>
</evidence>
<dbReference type="GO" id="GO:0005634">
    <property type="term" value="C:nucleus"/>
    <property type="evidence" value="ECO:0007669"/>
    <property type="project" value="UniProtKB-SubCell"/>
</dbReference>
<reference evidence="8 9" key="1">
    <citation type="submission" date="2022-10" db="EMBL/GenBank/DDBJ databases">
        <title>WGS assembly of Paspalum vaginatum 540-79.</title>
        <authorList>
            <person name="Sun G."/>
            <person name="Wase N."/>
            <person name="Shu S."/>
            <person name="Jenkins J."/>
            <person name="Zhou B."/>
            <person name="Torres-Rodriguez J."/>
            <person name="Chen C."/>
            <person name="Sandor L."/>
            <person name="Plott C."/>
            <person name="Yoshinga Y."/>
            <person name="Daum C."/>
            <person name="Qi P."/>
            <person name="Barry K."/>
            <person name="Lipzen A."/>
            <person name="Berry L."/>
            <person name="Pedersen C."/>
            <person name="Gottilla T."/>
            <person name="Foltz A."/>
            <person name="Yu H."/>
            <person name="O'Malley R."/>
            <person name="Zhang C."/>
            <person name="Devos K."/>
            <person name="Sigmon B."/>
            <person name="Yu B."/>
            <person name="Obata T."/>
            <person name="Schmutz J."/>
            <person name="Schnable J."/>
        </authorList>
    </citation>
    <scope>NUCLEOTIDE SEQUENCE [LARGE SCALE GENOMIC DNA]</scope>
    <source>
        <strain evidence="9">cv. 540-79</strain>
    </source>
</reference>
<feature type="region of interest" description="Disordered" evidence="6">
    <location>
        <begin position="385"/>
        <end position="404"/>
    </location>
</feature>
<keyword evidence="5" id="KW-0539">Nucleus</keyword>
<proteinExistence type="predicted"/>
<evidence type="ECO:0000259" key="7">
    <source>
        <dbReference type="PROSITE" id="PS50066"/>
    </source>
</evidence>
<feature type="domain" description="MADS-box" evidence="7">
    <location>
        <begin position="1"/>
        <end position="48"/>
    </location>
</feature>
<keyword evidence="4" id="KW-0804">Transcription</keyword>
<keyword evidence="2" id="KW-0805">Transcription regulation</keyword>
<comment type="subcellular location">
    <subcellularLocation>
        <location evidence="1">Nucleus</location>
    </subcellularLocation>
</comment>
<dbReference type="InterPro" id="IPR036879">
    <property type="entry name" value="TF_MADSbox_sf"/>
</dbReference>
<dbReference type="PRINTS" id="PR00404">
    <property type="entry name" value="MADSDOMAIN"/>
</dbReference>
<accession>A0A9W7X9P5</accession>
<dbReference type="SMART" id="SM00432">
    <property type="entry name" value="MADS"/>
    <property type="match status" value="1"/>
</dbReference>
<keyword evidence="3" id="KW-0238">DNA-binding</keyword>
<dbReference type="EMBL" id="MU629939">
    <property type="protein sequence ID" value="KAJ1254672.1"/>
    <property type="molecule type" value="Genomic_DNA"/>
</dbReference>
<dbReference type="InterPro" id="IPR002100">
    <property type="entry name" value="TF_MADSbox"/>
</dbReference>
<dbReference type="AlphaFoldDB" id="A0A9W7X9P5"/>